<protein>
    <submittedName>
        <fullName evidence="1">Uncharacterized protein</fullName>
    </submittedName>
</protein>
<name>A0A8D9BIH3_9HEMI</name>
<dbReference type="EMBL" id="HBUF01645735">
    <property type="protein sequence ID" value="CAG6785873.1"/>
    <property type="molecule type" value="Transcribed_RNA"/>
</dbReference>
<reference evidence="1" key="1">
    <citation type="submission" date="2021-05" db="EMBL/GenBank/DDBJ databases">
        <authorList>
            <person name="Alioto T."/>
            <person name="Alioto T."/>
            <person name="Gomez Garrido J."/>
        </authorList>
    </citation>
    <scope>NUCLEOTIDE SEQUENCE</scope>
</reference>
<dbReference type="AlphaFoldDB" id="A0A8D9BIH3"/>
<sequence length="103" mass="11785">MERKREFIDLNKTPVDKLCNVAMMKKNRTIGQGTRVHCIATPGRQLFGEGLQDAFLLGLTTLTVNTVDIDIMLYDRKKERKRRFVHGLKKSIPLSAPQAIFLK</sequence>
<evidence type="ECO:0000313" key="1">
    <source>
        <dbReference type="EMBL" id="CAG6785873.1"/>
    </source>
</evidence>
<proteinExistence type="predicted"/>
<organism evidence="1">
    <name type="scientific">Cacopsylla melanoneura</name>
    <dbReference type="NCBI Taxonomy" id="428564"/>
    <lineage>
        <taxon>Eukaryota</taxon>
        <taxon>Metazoa</taxon>
        <taxon>Ecdysozoa</taxon>
        <taxon>Arthropoda</taxon>
        <taxon>Hexapoda</taxon>
        <taxon>Insecta</taxon>
        <taxon>Pterygota</taxon>
        <taxon>Neoptera</taxon>
        <taxon>Paraneoptera</taxon>
        <taxon>Hemiptera</taxon>
        <taxon>Sternorrhyncha</taxon>
        <taxon>Psylloidea</taxon>
        <taxon>Psyllidae</taxon>
        <taxon>Psyllinae</taxon>
        <taxon>Cacopsylla</taxon>
    </lineage>
</organism>
<accession>A0A8D9BIH3</accession>